<dbReference type="PANTHER" id="PTHR43792:SF8">
    <property type="entry name" value="[RIBOSOMAL PROTEIN US5]-ALANINE N-ACETYLTRANSFERASE"/>
    <property type="match status" value="1"/>
</dbReference>
<dbReference type="STRING" id="662479.C440_00155"/>
<evidence type="ECO:0000259" key="4">
    <source>
        <dbReference type="PROSITE" id="PS51186"/>
    </source>
</evidence>
<reference evidence="5 6" key="1">
    <citation type="journal article" date="2014" name="PLoS Genet.">
        <title>Phylogenetically driven sequencing of extremely halophilic archaea reveals strategies for static and dynamic osmo-response.</title>
        <authorList>
            <person name="Becker E.A."/>
            <person name="Seitzer P.M."/>
            <person name="Tritt A."/>
            <person name="Larsen D."/>
            <person name="Krusor M."/>
            <person name="Yao A.I."/>
            <person name="Wu D."/>
            <person name="Madern D."/>
            <person name="Eisen J.A."/>
            <person name="Darling A.E."/>
            <person name="Facciotti M.T."/>
        </authorList>
    </citation>
    <scope>NUCLEOTIDE SEQUENCE [LARGE SCALE GENOMIC DNA]</scope>
    <source>
        <strain evidence="5 6">ATCC BAA-1512</strain>
    </source>
</reference>
<evidence type="ECO:0000313" key="6">
    <source>
        <dbReference type="Proteomes" id="UP000011550"/>
    </source>
</evidence>
<keyword evidence="6" id="KW-1185">Reference proteome</keyword>
<comment type="similarity">
    <text evidence="3">Belongs to the acetyltransferase family. RimJ subfamily.</text>
</comment>
<accession>M0IPG6</accession>
<dbReference type="AlphaFoldDB" id="M0IPG6"/>
<dbReference type="Pfam" id="PF13302">
    <property type="entry name" value="Acetyltransf_3"/>
    <property type="match status" value="1"/>
</dbReference>
<dbReference type="RefSeq" id="WP_008317095.1">
    <property type="nucleotide sequence ID" value="NZ_AOLN01000001.1"/>
</dbReference>
<evidence type="ECO:0000256" key="2">
    <source>
        <dbReference type="ARBA" id="ARBA00023315"/>
    </source>
</evidence>
<dbReference type="GO" id="GO:0016747">
    <property type="term" value="F:acyltransferase activity, transferring groups other than amino-acyl groups"/>
    <property type="evidence" value="ECO:0007669"/>
    <property type="project" value="InterPro"/>
</dbReference>
<evidence type="ECO:0000313" key="5">
    <source>
        <dbReference type="EMBL" id="ELZ98721.1"/>
    </source>
</evidence>
<organism evidence="5 6">
    <name type="scientific">Haloferax mucosum ATCC BAA-1512</name>
    <dbReference type="NCBI Taxonomy" id="662479"/>
    <lineage>
        <taxon>Archaea</taxon>
        <taxon>Methanobacteriati</taxon>
        <taxon>Methanobacteriota</taxon>
        <taxon>Stenosarchaea group</taxon>
        <taxon>Halobacteria</taxon>
        <taxon>Halobacteriales</taxon>
        <taxon>Haloferacaceae</taxon>
        <taxon>Haloferax</taxon>
    </lineage>
</organism>
<protein>
    <submittedName>
        <fullName evidence="5">Acetyltransferase</fullName>
    </submittedName>
</protein>
<feature type="domain" description="N-acetyltransferase" evidence="4">
    <location>
        <begin position="12"/>
        <end position="174"/>
    </location>
</feature>
<comment type="caution">
    <text evidence="5">The sequence shown here is derived from an EMBL/GenBank/DDBJ whole genome shotgun (WGS) entry which is preliminary data.</text>
</comment>
<dbReference type="PANTHER" id="PTHR43792">
    <property type="entry name" value="GNAT FAMILY, PUTATIVE (AFU_ORTHOLOGUE AFUA_3G00765)-RELATED-RELATED"/>
    <property type="match status" value="1"/>
</dbReference>
<dbReference type="InterPro" id="IPR000182">
    <property type="entry name" value="GNAT_dom"/>
</dbReference>
<dbReference type="InterPro" id="IPR016181">
    <property type="entry name" value="Acyl_CoA_acyltransferase"/>
</dbReference>
<name>M0IPG6_9EURY</name>
<proteinExistence type="inferred from homology"/>
<keyword evidence="1 5" id="KW-0808">Transferase</keyword>
<dbReference type="Proteomes" id="UP000011550">
    <property type="component" value="Unassembled WGS sequence"/>
</dbReference>
<dbReference type="EMBL" id="AOLN01000001">
    <property type="protein sequence ID" value="ELZ98721.1"/>
    <property type="molecule type" value="Genomic_DNA"/>
</dbReference>
<dbReference type="InterPro" id="IPR051531">
    <property type="entry name" value="N-acetyltransferase"/>
</dbReference>
<dbReference type="SUPFAM" id="SSF55729">
    <property type="entry name" value="Acyl-CoA N-acyltransferases (Nat)"/>
    <property type="match status" value="1"/>
</dbReference>
<gene>
    <name evidence="5" type="ORF">C440_00155</name>
</gene>
<keyword evidence="2" id="KW-0012">Acyltransferase</keyword>
<sequence length="194" mass="22080">MSRPTFIQCDRLELKPPEDDDIEFLREGVNHPKVRQYISLFSTPYTEERYRDELWPREHGGDSVSLLVIPNDGDFSGEPIGSVQLAPVIHTDGYANFGVWFHPKAWGEGYALEASAHLFEYGFQDLRLHRISATVMAPNEDSTSLCERLGFVHEGTARQAQFVNGEYVDVERYGLLADEWEGTSEVLNLEEVTQ</sequence>
<dbReference type="Gene3D" id="3.40.630.30">
    <property type="match status" value="1"/>
</dbReference>
<dbReference type="PROSITE" id="PS51186">
    <property type="entry name" value="GNAT"/>
    <property type="match status" value="1"/>
</dbReference>
<dbReference type="OrthoDB" id="120213at2157"/>
<evidence type="ECO:0000256" key="3">
    <source>
        <dbReference type="ARBA" id="ARBA00038502"/>
    </source>
</evidence>
<evidence type="ECO:0000256" key="1">
    <source>
        <dbReference type="ARBA" id="ARBA00022679"/>
    </source>
</evidence>